<dbReference type="PANTHER" id="PTHR45644:SF56">
    <property type="entry name" value="AAA ATPASE, PUTATIVE (AFU_ORTHOLOGUE AFUA_2G12920)-RELATED"/>
    <property type="match status" value="1"/>
</dbReference>
<dbReference type="AlphaFoldDB" id="A0A1L9RV31"/>
<dbReference type="STRING" id="1073089.A0A1L9RV31"/>
<protein>
    <recommendedName>
        <fullName evidence="5">AAA+ ATPase domain-containing protein</fullName>
    </recommendedName>
</protein>
<name>A0A1L9RV31_ASPWE</name>
<dbReference type="SUPFAM" id="SSF52540">
    <property type="entry name" value="P-loop containing nucleoside triphosphate hydrolases"/>
    <property type="match status" value="1"/>
</dbReference>
<dbReference type="InterPro" id="IPR051701">
    <property type="entry name" value="Mito_OM_Translocase_MSP1"/>
</dbReference>
<accession>A0A1L9RV31</accession>
<dbReference type="GO" id="GO:0005524">
    <property type="term" value="F:ATP binding"/>
    <property type="evidence" value="ECO:0007669"/>
    <property type="project" value="UniProtKB-KW"/>
</dbReference>
<keyword evidence="2" id="KW-0547">Nucleotide-binding</keyword>
<keyword evidence="3" id="KW-0496">Mitochondrion</keyword>
<keyword evidence="3" id="KW-1000">Mitochondrion outer membrane</keyword>
<dbReference type="Pfam" id="PF17862">
    <property type="entry name" value="AAA_lid_3"/>
    <property type="match status" value="1"/>
</dbReference>
<dbReference type="InterPro" id="IPR027417">
    <property type="entry name" value="P-loop_NTPase"/>
</dbReference>
<gene>
    <name evidence="6" type="ORF">ASPWEDRAFT_106000</name>
</gene>
<dbReference type="InterPro" id="IPR041569">
    <property type="entry name" value="AAA_lid_3"/>
</dbReference>
<dbReference type="PANTHER" id="PTHR45644">
    <property type="entry name" value="AAA ATPASE, PUTATIVE (AFU_ORTHOLOGUE AFUA_2G12920)-RELATED-RELATED"/>
    <property type="match status" value="1"/>
</dbReference>
<dbReference type="EMBL" id="KV878210">
    <property type="protein sequence ID" value="OJJ38780.1"/>
    <property type="molecule type" value="Genomic_DNA"/>
</dbReference>
<evidence type="ECO:0000256" key="4">
    <source>
        <dbReference type="ARBA" id="ARBA00022840"/>
    </source>
</evidence>
<dbReference type="RefSeq" id="XP_040692456.1">
    <property type="nucleotide sequence ID" value="XM_040827780.1"/>
</dbReference>
<organism evidence="6 7">
    <name type="scientific">Aspergillus wentii DTO 134E9</name>
    <dbReference type="NCBI Taxonomy" id="1073089"/>
    <lineage>
        <taxon>Eukaryota</taxon>
        <taxon>Fungi</taxon>
        <taxon>Dikarya</taxon>
        <taxon>Ascomycota</taxon>
        <taxon>Pezizomycotina</taxon>
        <taxon>Eurotiomycetes</taxon>
        <taxon>Eurotiomycetidae</taxon>
        <taxon>Eurotiales</taxon>
        <taxon>Aspergillaceae</taxon>
        <taxon>Aspergillus</taxon>
        <taxon>Aspergillus subgen. Cremei</taxon>
    </lineage>
</organism>
<dbReference type="InterPro" id="IPR003959">
    <property type="entry name" value="ATPase_AAA_core"/>
</dbReference>
<evidence type="ECO:0000313" key="7">
    <source>
        <dbReference type="Proteomes" id="UP000184383"/>
    </source>
</evidence>
<dbReference type="OrthoDB" id="39734at2759"/>
<dbReference type="SMART" id="SM00382">
    <property type="entry name" value="AAA"/>
    <property type="match status" value="1"/>
</dbReference>
<dbReference type="InterPro" id="IPR003593">
    <property type="entry name" value="AAA+_ATPase"/>
</dbReference>
<evidence type="ECO:0000259" key="5">
    <source>
        <dbReference type="SMART" id="SM00382"/>
    </source>
</evidence>
<dbReference type="VEuPathDB" id="FungiDB:ASPWEDRAFT_106000"/>
<evidence type="ECO:0000313" key="6">
    <source>
        <dbReference type="EMBL" id="OJJ38780.1"/>
    </source>
</evidence>
<proteinExistence type="predicted"/>
<dbReference type="Gene3D" id="3.40.50.300">
    <property type="entry name" value="P-loop containing nucleotide triphosphate hydrolases"/>
    <property type="match status" value="1"/>
</dbReference>
<reference evidence="7" key="1">
    <citation type="journal article" date="2017" name="Genome Biol.">
        <title>Comparative genomics reveals high biological diversity and specific adaptations in the industrially and medically important fungal genus Aspergillus.</title>
        <authorList>
            <person name="de Vries R.P."/>
            <person name="Riley R."/>
            <person name="Wiebenga A."/>
            <person name="Aguilar-Osorio G."/>
            <person name="Amillis S."/>
            <person name="Uchima C.A."/>
            <person name="Anderluh G."/>
            <person name="Asadollahi M."/>
            <person name="Askin M."/>
            <person name="Barry K."/>
            <person name="Battaglia E."/>
            <person name="Bayram O."/>
            <person name="Benocci T."/>
            <person name="Braus-Stromeyer S.A."/>
            <person name="Caldana C."/>
            <person name="Canovas D."/>
            <person name="Cerqueira G.C."/>
            <person name="Chen F."/>
            <person name="Chen W."/>
            <person name="Choi C."/>
            <person name="Clum A."/>
            <person name="Dos Santos R.A."/>
            <person name="Damasio A.R."/>
            <person name="Diallinas G."/>
            <person name="Emri T."/>
            <person name="Fekete E."/>
            <person name="Flipphi M."/>
            <person name="Freyberg S."/>
            <person name="Gallo A."/>
            <person name="Gournas C."/>
            <person name="Habgood R."/>
            <person name="Hainaut M."/>
            <person name="Harispe M.L."/>
            <person name="Henrissat B."/>
            <person name="Hilden K.S."/>
            <person name="Hope R."/>
            <person name="Hossain A."/>
            <person name="Karabika E."/>
            <person name="Karaffa L."/>
            <person name="Karanyi Z."/>
            <person name="Krasevec N."/>
            <person name="Kuo A."/>
            <person name="Kusch H."/>
            <person name="LaButti K."/>
            <person name="Lagendijk E.L."/>
            <person name="Lapidus A."/>
            <person name="Levasseur A."/>
            <person name="Lindquist E."/>
            <person name="Lipzen A."/>
            <person name="Logrieco A.F."/>
            <person name="MacCabe A."/>
            <person name="Maekelae M.R."/>
            <person name="Malavazi I."/>
            <person name="Melin P."/>
            <person name="Meyer V."/>
            <person name="Mielnichuk N."/>
            <person name="Miskei M."/>
            <person name="Molnar A.P."/>
            <person name="Mule G."/>
            <person name="Ngan C.Y."/>
            <person name="Orejas M."/>
            <person name="Orosz E."/>
            <person name="Ouedraogo J.P."/>
            <person name="Overkamp K.M."/>
            <person name="Park H.-S."/>
            <person name="Perrone G."/>
            <person name="Piumi F."/>
            <person name="Punt P.J."/>
            <person name="Ram A.F."/>
            <person name="Ramon A."/>
            <person name="Rauscher S."/>
            <person name="Record E."/>
            <person name="Riano-Pachon D.M."/>
            <person name="Robert V."/>
            <person name="Roehrig J."/>
            <person name="Ruller R."/>
            <person name="Salamov A."/>
            <person name="Salih N.S."/>
            <person name="Samson R.A."/>
            <person name="Sandor E."/>
            <person name="Sanguinetti M."/>
            <person name="Schuetze T."/>
            <person name="Sepcic K."/>
            <person name="Shelest E."/>
            <person name="Sherlock G."/>
            <person name="Sophianopoulou V."/>
            <person name="Squina F.M."/>
            <person name="Sun H."/>
            <person name="Susca A."/>
            <person name="Todd R.B."/>
            <person name="Tsang A."/>
            <person name="Unkles S.E."/>
            <person name="van de Wiele N."/>
            <person name="van Rossen-Uffink D."/>
            <person name="Oliveira J.V."/>
            <person name="Vesth T.C."/>
            <person name="Visser J."/>
            <person name="Yu J.-H."/>
            <person name="Zhou M."/>
            <person name="Andersen M.R."/>
            <person name="Archer D.B."/>
            <person name="Baker S.E."/>
            <person name="Benoit I."/>
            <person name="Brakhage A.A."/>
            <person name="Braus G.H."/>
            <person name="Fischer R."/>
            <person name="Frisvad J.C."/>
            <person name="Goldman G.H."/>
            <person name="Houbraken J."/>
            <person name="Oakley B."/>
            <person name="Pocsi I."/>
            <person name="Scazzocchio C."/>
            <person name="Seiboth B."/>
            <person name="vanKuyk P.A."/>
            <person name="Wortman J."/>
            <person name="Dyer P.S."/>
            <person name="Grigoriev I.V."/>
        </authorList>
    </citation>
    <scope>NUCLEOTIDE SEQUENCE [LARGE SCALE GENOMIC DNA]</scope>
    <source>
        <strain evidence="7">DTO 134E9</strain>
    </source>
</reference>
<sequence>MLLDNICPDYGDIFIDRQIIKKLEQVTTLSLKRPNAFNHGVLKGNKVTGAILHGPPGTGKSHLVKGMAKASNFNMISISTAEIWQKCHGEDEKVIKAVFSMARKLYPCIIFVDEADALLGSRKAGEKRHIRSMLNQFLMEWDGILSGLESPFVLLATNRPTDLDPAVVRRAPIHIHLDVPTDRERVGILNLLLREERLSSDIDPFTLAKLTPGYTGSDLKNLCVTAATECVGEQPFDTHDRTLSRRHFLTATRMVRPVGLSKVMANEFQNFQKGTRQEDGGQE</sequence>
<dbReference type="Pfam" id="PF00004">
    <property type="entry name" value="AAA"/>
    <property type="match status" value="1"/>
</dbReference>
<dbReference type="Gene3D" id="1.10.8.60">
    <property type="match status" value="1"/>
</dbReference>
<evidence type="ECO:0000256" key="1">
    <source>
        <dbReference type="ARBA" id="ARBA00004572"/>
    </source>
</evidence>
<evidence type="ECO:0000256" key="2">
    <source>
        <dbReference type="ARBA" id="ARBA00022741"/>
    </source>
</evidence>
<dbReference type="GO" id="GO:0005741">
    <property type="term" value="C:mitochondrial outer membrane"/>
    <property type="evidence" value="ECO:0007669"/>
    <property type="project" value="UniProtKB-SubCell"/>
</dbReference>
<keyword evidence="3" id="KW-0472">Membrane</keyword>
<comment type="subcellular location">
    <subcellularLocation>
        <location evidence="1">Mitochondrion outer membrane</location>
        <topology evidence="1">Single-pass membrane protein</topology>
    </subcellularLocation>
</comment>
<evidence type="ECO:0000256" key="3">
    <source>
        <dbReference type="ARBA" id="ARBA00022787"/>
    </source>
</evidence>
<feature type="domain" description="AAA+ ATPase" evidence="5">
    <location>
        <begin position="46"/>
        <end position="181"/>
    </location>
</feature>
<keyword evidence="4" id="KW-0067">ATP-binding</keyword>
<keyword evidence="7" id="KW-1185">Reference proteome</keyword>
<dbReference type="GeneID" id="63743628"/>
<dbReference type="GO" id="GO:0016887">
    <property type="term" value="F:ATP hydrolysis activity"/>
    <property type="evidence" value="ECO:0007669"/>
    <property type="project" value="InterPro"/>
</dbReference>
<dbReference type="Proteomes" id="UP000184383">
    <property type="component" value="Unassembled WGS sequence"/>
</dbReference>